<accession>A0AAP0RJV0</accession>
<dbReference type="InterPro" id="IPR027417">
    <property type="entry name" value="P-loop_NTPase"/>
</dbReference>
<organism evidence="1 2">
    <name type="scientific">Liquidambar formosana</name>
    <name type="common">Formosan gum</name>
    <dbReference type="NCBI Taxonomy" id="63359"/>
    <lineage>
        <taxon>Eukaryota</taxon>
        <taxon>Viridiplantae</taxon>
        <taxon>Streptophyta</taxon>
        <taxon>Embryophyta</taxon>
        <taxon>Tracheophyta</taxon>
        <taxon>Spermatophyta</taxon>
        <taxon>Magnoliopsida</taxon>
        <taxon>eudicotyledons</taxon>
        <taxon>Gunneridae</taxon>
        <taxon>Pentapetalae</taxon>
        <taxon>Saxifragales</taxon>
        <taxon>Altingiaceae</taxon>
        <taxon>Liquidambar</taxon>
    </lineage>
</organism>
<evidence type="ECO:0000313" key="2">
    <source>
        <dbReference type="Proteomes" id="UP001415857"/>
    </source>
</evidence>
<keyword evidence="2" id="KW-1185">Reference proteome</keyword>
<gene>
    <name evidence="1" type="ORF">L1049_028156</name>
</gene>
<dbReference type="AlphaFoldDB" id="A0AAP0RJV0"/>
<reference evidence="1 2" key="1">
    <citation type="journal article" date="2024" name="Plant J.">
        <title>Genome sequences and population genomics reveal climatic adaptation and genomic divergence between two closely related sweetgum species.</title>
        <authorList>
            <person name="Xu W.Q."/>
            <person name="Ren C.Q."/>
            <person name="Zhang X.Y."/>
            <person name="Comes H.P."/>
            <person name="Liu X.H."/>
            <person name="Li Y.G."/>
            <person name="Kettle C.J."/>
            <person name="Jalonen R."/>
            <person name="Gaisberger H."/>
            <person name="Ma Y.Z."/>
            <person name="Qiu Y.X."/>
        </authorList>
    </citation>
    <scope>NUCLEOTIDE SEQUENCE [LARGE SCALE GENOMIC DNA]</scope>
    <source>
        <strain evidence="1">Hangzhou</strain>
    </source>
</reference>
<dbReference type="Proteomes" id="UP001415857">
    <property type="component" value="Unassembled WGS sequence"/>
</dbReference>
<sequence>MASSSSSNSSNGYGIPWVEKYGPNKVIDNVGNDNVVSRLQFIARDGNIPHVILNGLPNKLQQLGEVAGAFNFSGEDGIIVVCRKEGRHWREGHRLVDENDSHLVLVDRGFHEMVFVDLIYDFGKAPLEDSIEPNYSDRNYGMISEYHR</sequence>
<proteinExistence type="predicted"/>
<evidence type="ECO:0000313" key="1">
    <source>
        <dbReference type="EMBL" id="KAK9278584.1"/>
    </source>
</evidence>
<comment type="caution">
    <text evidence="1">The sequence shown here is derived from an EMBL/GenBank/DDBJ whole genome shotgun (WGS) entry which is preliminary data.</text>
</comment>
<dbReference type="Gene3D" id="3.40.50.300">
    <property type="entry name" value="P-loop containing nucleotide triphosphate hydrolases"/>
    <property type="match status" value="1"/>
</dbReference>
<dbReference type="EMBL" id="JBBPBK010000009">
    <property type="protein sequence ID" value="KAK9278584.1"/>
    <property type="molecule type" value="Genomic_DNA"/>
</dbReference>
<name>A0AAP0RJV0_LIQFO</name>
<protein>
    <submittedName>
        <fullName evidence="1">Uncharacterized protein</fullName>
    </submittedName>
</protein>